<evidence type="ECO:0000313" key="3">
    <source>
        <dbReference type="EMBL" id="SDF62591.1"/>
    </source>
</evidence>
<dbReference type="AlphaFoldDB" id="A0A1G7MLH1"/>
<dbReference type="Pfam" id="PF13568">
    <property type="entry name" value="OMP_b-brl_2"/>
    <property type="match status" value="1"/>
</dbReference>
<keyword evidence="4" id="KW-1185">Reference proteome</keyword>
<keyword evidence="1" id="KW-0732">Signal</keyword>
<dbReference type="STRING" id="454006.SAMN05421825_1770"/>
<dbReference type="Proteomes" id="UP000199203">
    <property type="component" value="Unassembled WGS sequence"/>
</dbReference>
<organism evidence="3 4">
    <name type="scientific">Epilithonimonas hungarica</name>
    <dbReference type="NCBI Taxonomy" id="454006"/>
    <lineage>
        <taxon>Bacteria</taxon>
        <taxon>Pseudomonadati</taxon>
        <taxon>Bacteroidota</taxon>
        <taxon>Flavobacteriia</taxon>
        <taxon>Flavobacteriales</taxon>
        <taxon>Weeksellaceae</taxon>
        <taxon>Chryseobacterium group</taxon>
        <taxon>Epilithonimonas</taxon>
    </lineage>
</organism>
<name>A0A1G7MLH1_9FLAO</name>
<gene>
    <name evidence="3" type="ORF">SAMN05421825_1770</name>
</gene>
<reference evidence="4" key="1">
    <citation type="submission" date="2016-10" db="EMBL/GenBank/DDBJ databases">
        <authorList>
            <person name="Varghese N."/>
            <person name="Submissions S."/>
        </authorList>
    </citation>
    <scope>NUCLEOTIDE SEQUENCE [LARGE SCALE GENOMIC DNA]</scope>
    <source>
        <strain evidence="4">DSM 19684</strain>
    </source>
</reference>
<feature type="domain" description="Outer membrane protein beta-barrel" evidence="2">
    <location>
        <begin position="20"/>
        <end position="169"/>
    </location>
</feature>
<feature type="chain" id="PRO_5011512065" evidence="1">
    <location>
        <begin position="19"/>
        <end position="196"/>
    </location>
</feature>
<dbReference type="InterPro" id="IPR025665">
    <property type="entry name" value="Beta-barrel_OMP_2"/>
</dbReference>
<dbReference type="RefSeq" id="WP_089873125.1">
    <property type="nucleotide sequence ID" value="NZ_FNBH01000002.1"/>
</dbReference>
<sequence>MKKIFGLLGLSVMSFAYSQSFGVKGGANISTISKENSWGDKNSKIGFYVGAYMNAPVNALLSIQPELIYNNMGVKYENGKTSHTLNLNYVAMPIMFQFELIPKFYVEGGPQFGVLVGNKNKYESDSKTIIEKDKDAYNQLDLSGGIGLGFKFNNMAIGARYIVGFTDIKKNGSTSWNNSDKQLRNSGFQIGLQYGF</sequence>
<dbReference type="SUPFAM" id="SSF56925">
    <property type="entry name" value="OMPA-like"/>
    <property type="match status" value="1"/>
</dbReference>
<evidence type="ECO:0000313" key="4">
    <source>
        <dbReference type="Proteomes" id="UP000199203"/>
    </source>
</evidence>
<evidence type="ECO:0000259" key="2">
    <source>
        <dbReference type="Pfam" id="PF13568"/>
    </source>
</evidence>
<feature type="signal peptide" evidence="1">
    <location>
        <begin position="1"/>
        <end position="18"/>
    </location>
</feature>
<evidence type="ECO:0000256" key="1">
    <source>
        <dbReference type="SAM" id="SignalP"/>
    </source>
</evidence>
<dbReference type="EMBL" id="FNBH01000002">
    <property type="protein sequence ID" value="SDF62591.1"/>
    <property type="molecule type" value="Genomic_DNA"/>
</dbReference>
<proteinExistence type="predicted"/>
<dbReference type="OrthoDB" id="947434at2"/>
<protein>
    <submittedName>
        <fullName evidence="3">Outer membrane protein beta-barrel domain-containing protein</fullName>
    </submittedName>
</protein>
<accession>A0A1G7MLH1</accession>
<dbReference type="InterPro" id="IPR011250">
    <property type="entry name" value="OMP/PagP_B-barrel"/>
</dbReference>